<dbReference type="GO" id="GO:0016985">
    <property type="term" value="F:mannan endo-1,4-beta-mannosidase activity"/>
    <property type="evidence" value="ECO:0007669"/>
    <property type="project" value="UniProtKB-EC"/>
</dbReference>
<evidence type="ECO:0000256" key="2">
    <source>
        <dbReference type="ARBA" id="ARBA00004613"/>
    </source>
</evidence>
<keyword evidence="5" id="KW-0964">Secreted</keyword>
<proteinExistence type="inferred from homology"/>
<evidence type="ECO:0000256" key="9">
    <source>
        <dbReference type="SAM" id="SignalP"/>
    </source>
</evidence>
<gene>
    <name evidence="11" type="ORF">EXIGLDRAFT_673364</name>
</gene>
<dbReference type="InterPro" id="IPR001547">
    <property type="entry name" value="Glyco_hydro_5"/>
</dbReference>
<dbReference type="EMBL" id="KV425979">
    <property type="protein sequence ID" value="KZV94031.1"/>
    <property type="molecule type" value="Genomic_DNA"/>
</dbReference>
<feature type="domain" description="Glycoside hydrolase family 5" evidence="10">
    <location>
        <begin position="37"/>
        <end position="280"/>
    </location>
</feature>
<keyword evidence="8" id="KW-0326">Glycosidase</keyword>
<evidence type="ECO:0000313" key="11">
    <source>
        <dbReference type="EMBL" id="KZV94031.1"/>
    </source>
</evidence>
<evidence type="ECO:0000256" key="5">
    <source>
        <dbReference type="ARBA" id="ARBA00022525"/>
    </source>
</evidence>
<accession>A0A165IXS9</accession>
<evidence type="ECO:0000256" key="7">
    <source>
        <dbReference type="ARBA" id="ARBA00022801"/>
    </source>
</evidence>
<keyword evidence="6 9" id="KW-0732">Signal</keyword>
<dbReference type="Gene3D" id="3.20.20.80">
    <property type="entry name" value="Glycosidases"/>
    <property type="match status" value="1"/>
</dbReference>
<evidence type="ECO:0000256" key="1">
    <source>
        <dbReference type="ARBA" id="ARBA00001678"/>
    </source>
</evidence>
<comment type="similarity">
    <text evidence="3">Belongs to the glycosyl hydrolase 5 (cellulase A) family.</text>
</comment>
<dbReference type="InterPro" id="IPR017853">
    <property type="entry name" value="GH"/>
</dbReference>
<evidence type="ECO:0000313" key="12">
    <source>
        <dbReference type="Proteomes" id="UP000077266"/>
    </source>
</evidence>
<protein>
    <recommendedName>
        <fullName evidence="4">mannan endo-1,4-beta-mannosidase</fullName>
        <ecNumber evidence="4">3.2.1.78</ecNumber>
    </recommendedName>
</protein>
<dbReference type="Proteomes" id="UP000077266">
    <property type="component" value="Unassembled WGS sequence"/>
</dbReference>
<dbReference type="PANTHER" id="PTHR31451:SF39">
    <property type="entry name" value="MANNAN ENDO-1,4-BETA-MANNOSIDASE 1"/>
    <property type="match status" value="1"/>
</dbReference>
<dbReference type="InParanoid" id="A0A165IXS9"/>
<evidence type="ECO:0000256" key="8">
    <source>
        <dbReference type="ARBA" id="ARBA00023295"/>
    </source>
</evidence>
<dbReference type="GO" id="GO:0046355">
    <property type="term" value="P:mannan catabolic process"/>
    <property type="evidence" value="ECO:0007669"/>
    <property type="project" value="UniProtKB-ARBA"/>
</dbReference>
<keyword evidence="12" id="KW-1185">Reference proteome</keyword>
<dbReference type="PANTHER" id="PTHR31451">
    <property type="match status" value="1"/>
</dbReference>
<comment type="subcellular location">
    <subcellularLocation>
        <location evidence="2">Secreted</location>
    </subcellularLocation>
</comment>
<evidence type="ECO:0000256" key="3">
    <source>
        <dbReference type="ARBA" id="ARBA00005641"/>
    </source>
</evidence>
<feature type="chain" id="PRO_5007859615" description="mannan endo-1,4-beta-mannosidase" evidence="9">
    <location>
        <begin position="20"/>
        <end position="554"/>
    </location>
</feature>
<dbReference type="GO" id="GO:0005576">
    <property type="term" value="C:extracellular region"/>
    <property type="evidence" value="ECO:0007669"/>
    <property type="project" value="UniProtKB-SubCell"/>
</dbReference>
<evidence type="ECO:0000256" key="6">
    <source>
        <dbReference type="ARBA" id="ARBA00022729"/>
    </source>
</evidence>
<dbReference type="SUPFAM" id="SSF51445">
    <property type="entry name" value="(Trans)glycosidases"/>
    <property type="match status" value="1"/>
</dbReference>
<evidence type="ECO:0000259" key="10">
    <source>
        <dbReference type="Pfam" id="PF26410"/>
    </source>
</evidence>
<dbReference type="STRING" id="1314781.A0A165IXS9"/>
<organism evidence="11 12">
    <name type="scientific">Exidia glandulosa HHB12029</name>
    <dbReference type="NCBI Taxonomy" id="1314781"/>
    <lineage>
        <taxon>Eukaryota</taxon>
        <taxon>Fungi</taxon>
        <taxon>Dikarya</taxon>
        <taxon>Basidiomycota</taxon>
        <taxon>Agaricomycotina</taxon>
        <taxon>Agaricomycetes</taxon>
        <taxon>Auriculariales</taxon>
        <taxon>Exidiaceae</taxon>
        <taxon>Exidia</taxon>
    </lineage>
</organism>
<feature type="signal peptide" evidence="9">
    <location>
        <begin position="1"/>
        <end position="19"/>
    </location>
</feature>
<dbReference type="AlphaFoldDB" id="A0A165IXS9"/>
<comment type="catalytic activity">
    <reaction evidence="1">
        <text>Random hydrolysis of (1-&gt;4)-beta-D-mannosidic linkages in mannans, galactomannans and glucomannans.</text>
        <dbReference type="EC" id="3.2.1.78"/>
    </reaction>
</comment>
<sequence length="554" mass="59050">MRVAVHGVALTALAATALASSSLSATPTRKVAKRHNNFVSTSDGKFHLGGKCFFHISTTAYWLAQLSDDDITTTLTAINATGIKVVRTWAFNDVTEIPPNNGTYFQLLANGTVTINDGPTGLQRLDKVISEAEKLGLKVQLTLTNNWNALPDTSSASLDFPSGFLSNAYGGMDAYVRHFIGSDGTHEQFFRNETLITAFQNYVTAVVQRYADSPTIFSWEVANDPRCNSTLATAPDCNTHDVTNWVNTISSHIKSIDPNHLVSSGAGGFMCTTCTKLFATATPAAPSASPSAGARKKRAVGSLFTPAKVLSMRTALLKKWREDAKRNPRSRGAGEVKRLIRGRWAAPENRRQLSPDVQGFNGAQGVDSEDIAAIPNVDMSTFQLFPDQNQYMGVDSADVDPVTQAIDAGSAWIKANAMAAANAGKPSVLTAFGLVSTNSSTHFVPFNQSSVTVADILNSAVKTVGANDTQQADAYRQWIQAAMQNGVSGVGQYQWGQTYNMSSTSPIITQSPLAPATGAGNMSLLSPDDGYAAFQDQLKTVLSDGATQQSALNG</sequence>
<dbReference type="EC" id="3.2.1.78" evidence="4"/>
<dbReference type="OrthoDB" id="406631at2759"/>
<evidence type="ECO:0000256" key="4">
    <source>
        <dbReference type="ARBA" id="ARBA00012706"/>
    </source>
</evidence>
<keyword evidence="7 11" id="KW-0378">Hydrolase</keyword>
<dbReference type="Pfam" id="PF26410">
    <property type="entry name" value="GH5_mannosidase"/>
    <property type="match status" value="1"/>
</dbReference>
<name>A0A165IXS9_EXIGL</name>
<dbReference type="InterPro" id="IPR045053">
    <property type="entry name" value="MAN-like"/>
</dbReference>
<reference evidence="11 12" key="1">
    <citation type="journal article" date="2016" name="Mol. Biol. Evol.">
        <title>Comparative Genomics of Early-Diverging Mushroom-Forming Fungi Provides Insights into the Origins of Lignocellulose Decay Capabilities.</title>
        <authorList>
            <person name="Nagy L.G."/>
            <person name="Riley R."/>
            <person name="Tritt A."/>
            <person name="Adam C."/>
            <person name="Daum C."/>
            <person name="Floudas D."/>
            <person name="Sun H."/>
            <person name="Yadav J.S."/>
            <person name="Pangilinan J."/>
            <person name="Larsson K.H."/>
            <person name="Matsuura K."/>
            <person name="Barry K."/>
            <person name="Labutti K."/>
            <person name="Kuo R."/>
            <person name="Ohm R.A."/>
            <person name="Bhattacharya S.S."/>
            <person name="Shirouzu T."/>
            <person name="Yoshinaga Y."/>
            <person name="Martin F.M."/>
            <person name="Grigoriev I.V."/>
            <person name="Hibbett D.S."/>
        </authorList>
    </citation>
    <scope>NUCLEOTIDE SEQUENCE [LARGE SCALE GENOMIC DNA]</scope>
    <source>
        <strain evidence="11 12">HHB12029</strain>
    </source>
</reference>